<name>A0A165THX0_9AGAM</name>
<reference evidence="3 4" key="1">
    <citation type="journal article" date="2016" name="Mol. Biol. Evol.">
        <title>Comparative Genomics of Early-Diverging Mushroom-Forming Fungi Provides Insights into the Origins of Lignocellulose Decay Capabilities.</title>
        <authorList>
            <person name="Nagy L.G."/>
            <person name="Riley R."/>
            <person name="Tritt A."/>
            <person name="Adam C."/>
            <person name="Daum C."/>
            <person name="Floudas D."/>
            <person name="Sun H."/>
            <person name="Yadav J.S."/>
            <person name="Pangilinan J."/>
            <person name="Larsson K.H."/>
            <person name="Matsuura K."/>
            <person name="Barry K."/>
            <person name="Labutti K."/>
            <person name="Kuo R."/>
            <person name="Ohm R.A."/>
            <person name="Bhattacharya S.S."/>
            <person name="Shirouzu T."/>
            <person name="Yoshinaga Y."/>
            <person name="Martin F.M."/>
            <person name="Grigoriev I.V."/>
            <person name="Hibbett D.S."/>
        </authorList>
    </citation>
    <scope>NUCLEOTIDE SEQUENCE [LARGE SCALE GENOMIC DNA]</scope>
    <source>
        <strain evidence="3 4">HHB14362 ss-1</strain>
    </source>
</reference>
<protein>
    <submittedName>
        <fullName evidence="3">Uncharacterized protein</fullName>
    </submittedName>
</protein>
<evidence type="ECO:0000256" key="1">
    <source>
        <dbReference type="SAM" id="MobiDB-lite"/>
    </source>
</evidence>
<organism evidence="3 4">
    <name type="scientific">Neolentinus lepideus HHB14362 ss-1</name>
    <dbReference type="NCBI Taxonomy" id="1314782"/>
    <lineage>
        <taxon>Eukaryota</taxon>
        <taxon>Fungi</taxon>
        <taxon>Dikarya</taxon>
        <taxon>Basidiomycota</taxon>
        <taxon>Agaricomycotina</taxon>
        <taxon>Agaricomycetes</taxon>
        <taxon>Gloeophyllales</taxon>
        <taxon>Gloeophyllaceae</taxon>
        <taxon>Neolentinus</taxon>
    </lineage>
</organism>
<accession>A0A165THX0</accession>
<dbReference type="InParanoid" id="A0A165THX0"/>
<proteinExistence type="predicted"/>
<keyword evidence="2" id="KW-0732">Signal</keyword>
<keyword evidence="4" id="KW-1185">Reference proteome</keyword>
<sequence length="589" mass="59061">MTGRVLGKTRLGLWWLARLTVLTGGWQAEGAGLPRSAPLLPVHKVGAFLNSFLSSLTLDSHFHSFIHPFFRRHPTTTFLFIMPSLHRLLAASCLLASLASALVAPSPSHHVVELHAKHKYPARQLNESLQLNVTNPSPPLQSDFIDISSNGSSTIGDLANNHTQITANLCVILGINYTDPAANLTQLATNQTQAPEHISRSVFGRLLCKCIGIQNATMSDSCTPVDDILEDIPALLGNGGLPKQGGSDGNTPDQDGVQAGSGTSGGSTPGAPTHGAGSDDGNRAGGAQQGESHPNGPHTGANGGTHPPPGNNGSPGARPEGHAQPTNGSNGGAQSQHRPEGNQNANGNGNANGPNTPSGNRQTQANNAAQSQPQSQGSQNANGNANGSNAPSAKANNAAQPQHQPQGNQNANGNANGPNASSGNTQTQANNAAQPQPQSQGNQNPNGNANGPDAPSGNTQTQTNNAPRPQDQTPSNQGGGNGHGNTGNTSGQNGAGSSSSPSSSSGNGGSTAPGNNGGGDGSNSGNGNDPTISIHLPNAPGVLAIPGDVPNVPDVPATIVDANPTSGAPQMCARASVDANACAGAGASM</sequence>
<dbReference type="AlphaFoldDB" id="A0A165THX0"/>
<feature type="compositionally biased region" description="Low complexity" evidence="1">
    <location>
        <begin position="341"/>
        <end position="458"/>
    </location>
</feature>
<evidence type="ECO:0000313" key="3">
    <source>
        <dbReference type="EMBL" id="KZT26691.1"/>
    </source>
</evidence>
<feature type="compositionally biased region" description="Polar residues" evidence="1">
    <location>
        <begin position="459"/>
        <end position="472"/>
    </location>
</feature>
<feature type="compositionally biased region" description="Gly residues" evidence="1">
    <location>
        <begin position="237"/>
        <end position="248"/>
    </location>
</feature>
<feature type="region of interest" description="Disordered" evidence="1">
    <location>
        <begin position="236"/>
        <end position="539"/>
    </location>
</feature>
<evidence type="ECO:0000313" key="4">
    <source>
        <dbReference type="Proteomes" id="UP000076761"/>
    </source>
</evidence>
<evidence type="ECO:0000256" key="2">
    <source>
        <dbReference type="SAM" id="SignalP"/>
    </source>
</evidence>
<dbReference type="OrthoDB" id="10625658at2759"/>
<dbReference type="Proteomes" id="UP000076761">
    <property type="component" value="Unassembled WGS sequence"/>
</dbReference>
<feature type="compositionally biased region" description="Low complexity" evidence="1">
    <location>
        <begin position="486"/>
        <end position="505"/>
    </location>
</feature>
<feature type="chain" id="PRO_5007867106" evidence="2">
    <location>
        <begin position="31"/>
        <end position="589"/>
    </location>
</feature>
<feature type="compositionally biased region" description="Gly residues" evidence="1">
    <location>
        <begin position="506"/>
        <end position="524"/>
    </location>
</feature>
<feature type="compositionally biased region" description="Polar residues" evidence="1">
    <location>
        <begin position="324"/>
        <end position="336"/>
    </location>
</feature>
<feature type="signal peptide" evidence="2">
    <location>
        <begin position="1"/>
        <end position="30"/>
    </location>
</feature>
<dbReference type="EMBL" id="KV425565">
    <property type="protein sequence ID" value="KZT26691.1"/>
    <property type="molecule type" value="Genomic_DNA"/>
</dbReference>
<gene>
    <name evidence="3" type="ORF">NEOLEDRAFT_1168582</name>
</gene>
<dbReference type="STRING" id="1314782.A0A165THX0"/>